<dbReference type="Pfam" id="PF03564">
    <property type="entry name" value="DUF1759"/>
    <property type="match status" value="1"/>
</dbReference>
<evidence type="ECO:0000313" key="2">
    <source>
        <dbReference type="EMBL" id="EPB68412.1"/>
    </source>
</evidence>
<sequence>MLRSFGAAISRGGRTTPLILLPEGGEKQEQIYLKQRINRINMAAATLEKVEKLQNDFNLFDTSIQEKECVAFQEYRTTADESLLRADEMKANLADVEIEIDLVIQRSREGRSSTLRQEDQGNIREAVGRFQITKANYEEVIRWLQNRYEKDEKVIEQLHMKLEKHKADGQTTRHQRKLFDQVAKTMTQLANKGQDINYR</sequence>
<gene>
    <name evidence="2" type="ORF">ANCCEY_12502</name>
</gene>
<feature type="coiled-coil region" evidence="1">
    <location>
        <begin position="79"/>
        <end position="106"/>
    </location>
</feature>
<accession>A0A0D6LLA5</accession>
<dbReference type="AlphaFoldDB" id="A0A0D6LLA5"/>
<keyword evidence="1" id="KW-0175">Coiled coil</keyword>
<proteinExistence type="predicted"/>
<evidence type="ECO:0000256" key="1">
    <source>
        <dbReference type="SAM" id="Coils"/>
    </source>
</evidence>
<reference evidence="2 3" key="1">
    <citation type="submission" date="2013-05" db="EMBL/GenBank/DDBJ databases">
        <title>Draft genome of the parasitic nematode Anyclostoma ceylanicum.</title>
        <authorList>
            <person name="Mitreva M."/>
        </authorList>
    </citation>
    <scope>NUCLEOTIDE SEQUENCE [LARGE SCALE GENOMIC DNA]</scope>
</reference>
<evidence type="ECO:0000313" key="3">
    <source>
        <dbReference type="Proteomes" id="UP000054495"/>
    </source>
</evidence>
<dbReference type="InterPro" id="IPR005312">
    <property type="entry name" value="DUF1759"/>
</dbReference>
<keyword evidence="3" id="KW-1185">Reference proteome</keyword>
<dbReference type="EMBL" id="KE125442">
    <property type="protein sequence ID" value="EPB68412.1"/>
    <property type="molecule type" value="Genomic_DNA"/>
</dbReference>
<protein>
    <submittedName>
        <fullName evidence="2">Uncharacterized protein</fullName>
    </submittedName>
</protein>
<dbReference type="Proteomes" id="UP000054495">
    <property type="component" value="Unassembled WGS sequence"/>
</dbReference>
<name>A0A0D6LLA5_9BILA</name>
<organism evidence="2 3">
    <name type="scientific">Ancylostoma ceylanicum</name>
    <dbReference type="NCBI Taxonomy" id="53326"/>
    <lineage>
        <taxon>Eukaryota</taxon>
        <taxon>Metazoa</taxon>
        <taxon>Ecdysozoa</taxon>
        <taxon>Nematoda</taxon>
        <taxon>Chromadorea</taxon>
        <taxon>Rhabditida</taxon>
        <taxon>Rhabditina</taxon>
        <taxon>Rhabditomorpha</taxon>
        <taxon>Strongyloidea</taxon>
        <taxon>Ancylostomatidae</taxon>
        <taxon>Ancylostomatinae</taxon>
        <taxon>Ancylostoma</taxon>
    </lineage>
</organism>